<proteinExistence type="predicted"/>
<evidence type="ECO:0000313" key="1">
    <source>
        <dbReference type="EMBL" id="WVZ61607.1"/>
    </source>
</evidence>
<dbReference type="Pfam" id="PF02992">
    <property type="entry name" value="Transposase_21"/>
    <property type="match status" value="1"/>
</dbReference>
<protein>
    <recommendedName>
        <fullName evidence="3">Transposase</fullName>
    </recommendedName>
</protein>
<dbReference type="InterPro" id="IPR004242">
    <property type="entry name" value="Transposase_21"/>
</dbReference>
<reference evidence="1 2" key="1">
    <citation type="submission" date="2024-02" db="EMBL/GenBank/DDBJ databases">
        <title>High-quality chromosome-scale genome assembly of Pensacola bahiagrass (Paspalum notatum Flugge var. saurae).</title>
        <authorList>
            <person name="Vega J.M."/>
            <person name="Podio M."/>
            <person name="Orjuela J."/>
            <person name="Siena L.A."/>
            <person name="Pessino S.C."/>
            <person name="Combes M.C."/>
            <person name="Mariac C."/>
            <person name="Albertini E."/>
            <person name="Pupilli F."/>
            <person name="Ortiz J.P.A."/>
            <person name="Leblanc O."/>
        </authorList>
    </citation>
    <scope>NUCLEOTIDE SEQUENCE [LARGE SCALE GENOMIC DNA]</scope>
    <source>
        <strain evidence="1">R1</strain>
        <tissue evidence="1">Leaf</tissue>
    </source>
</reference>
<dbReference type="PANTHER" id="PTHR10775:SF185">
    <property type="entry name" value="OS08G0208400 PROTEIN"/>
    <property type="match status" value="1"/>
</dbReference>
<evidence type="ECO:0008006" key="3">
    <source>
        <dbReference type="Google" id="ProtNLM"/>
    </source>
</evidence>
<dbReference type="Proteomes" id="UP001341281">
    <property type="component" value="Chromosome 03"/>
</dbReference>
<evidence type="ECO:0000313" key="2">
    <source>
        <dbReference type="Proteomes" id="UP001341281"/>
    </source>
</evidence>
<keyword evidence="2" id="KW-1185">Reference proteome</keyword>
<accession>A0AAQ3SX28</accession>
<gene>
    <name evidence="1" type="ORF">U9M48_011458</name>
</gene>
<dbReference type="AlphaFoldDB" id="A0AAQ3SX28"/>
<sequence>MYQSKNMLKGLGMSYDRIDACENNCMLFRKNSDEKLSHCKHCGKSRYVEVLNEEGESVTIKVPVKQLRRMPIAKRFERLYLSNETAQPMRWSKERKREYDDDIMTHPSDGEAWQALDRFDPKFASDPRSIRFGLATDGEKAVMKRRPSKQLKGEQIVEWLDEFVDDDDGEFLGYGEEHNWTHKSCLWELSYAKALLLPYNIDVMHQERNVAESMISMCFDTDKTKDNVKARKDLAEICDRPLLEIQINSNGKESRTRAPYCLKREDKKQILKWLQTLKFLDRYAANIKRAVNVKYKENVIQRHEPEFDWRAAAPDVEAIYEAGGGLRHGRHCLRSLAEMFQSFDLHNLINRHPSLNNGYILPKDRPLEMQASHSRLSGCTTR</sequence>
<name>A0AAQ3SX28_PASNO</name>
<dbReference type="PANTHER" id="PTHR10775">
    <property type="entry name" value="OS08G0208400 PROTEIN"/>
    <property type="match status" value="1"/>
</dbReference>
<dbReference type="EMBL" id="CP144747">
    <property type="protein sequence ID" value="WVZ61607.1"/>
    <property type="molecule type" value="Genomic_DNA"/>
</dbReference>
<organism evidence="1 2">
    <name type="scientific">Paspalum notatum var. saurae</name>
    <dbReference type="NCBI Taxonomy" id="547442"/>
    <lineage>
        <taxon>Eukaryota</taxon>
        <taxon>Viridiplantae</taxon>
        <taxon>Streptophyta</taxon>
        <taxon>Embryophyta</taxon>
        <taxon>Tracheophyta</taxon>
        <taxon>Spermatophyta</taxon>
        <taxon>Magnoliopsida</taxon>
        <taxon>Liliopsida</taxon>
        <taxon>Poales</taxon>
        <taxon>Poaceae</taxon>
        <taxon>PACMAD clade</taxon>
        <taxon>Panicoideae</taxon>
        <taxon>Andropogonodae</taxon>
        <taxon>Paspaleae</taxon>
        <taxon>Paspalinae</taxon>
        <taxon>Paspalum</taxon>
    </lineage>
</organism>